<feature type="coiled-coil region" evidence="1">
    <location>
        <begin position="119"/>
        <end position="153"/>
    </location>
</feature>
<feature type="compositionally biased region" description="Polar residues" evidence="2">
    <location>
        <begin position="1"/>
        <end position="17"/>
    </location>
</feature>
<dbReference type="InterPro" id="IPR050618">
    <property type="entry name" value="Ubq-SigPath_Reg"/>
</dbReference>
<accession>A0A914HC67</accession>
<dbReference type="PROSITE" id="PS50188">
    <property type="entry name" value="B302_SPRY"/>
    <property type="match status" value="1"/>
</dbReference>
<dbReference type="PANTHER" id="PTHR12864">
    <property type="entry name" value="RAN BINDING PROTEIN 9-RELATED"/>
    <property type="match status" value="1"/>
</dbReference>
<name>A0A914HC67_GLORO</name>
<dbReference type="InterPro" id="IPR001870">
    <property type="entry name" value="B30.2/SPRY"/>
</dbReference>
<feature type="compositionally biased region" description="Low complexity" evidence="2">
    <location>
        <begin position="330"/>
        <end position="343"/>
    </location>
</feature>
<feature type="region of interest" description="Disordered" evidence="2">
    <location>
        <begin position="1"/>
        <end position="23"/>
    </location>
</feature>
<sequence length="535" mass="62426">MSISADSTNGGEITADQQEFWPPNLANLDPSEELRLLRARIVQLERQQTFNNLPTSSNASFDLVLKNGKRRKISALEQKQTANSEQQKARLAKMEEYQNKQQQTIDALMVSIDQFSSKHQTHEKLLNDHQKLMEEMKEQRKMADLEQQQHQKETNDKIGWLNKDQEHCVSVDQFLLVQSDQKALLDRLNALEQKQAAYAEQQKADQNELSSTIDQQCNEREKQLNNFLGQFIEGQNKKFEEQKEESDRMLHKQMNEFENSSKKELEKGMNQLKGELIAKMEEQYQKEQLKMKQYQKEQLKMEQYQKEHKQKMEQYQKQKMKQHQKEQQQKMEQYQNKQKQKQNTNVLTEAQMPQQNRLKSAACHEDLTFSGTDRLIVQFTGENSTWRSVFAERPIPKNNFGIFYYEVAILEQGLYGIHIGLGTKQKPLNRWIGENEGSYAYERYGRFYGHAVEGCSHTTNGRPYIGGKPEFGIGDVIGCGMDLATRQIIYTKNGKRLESTGLFVSFFADLFPCITLFHSGDKIEANFGPNFEYKF</sequence>
<evidence type="ECO:0000256" key="1">
    <source>
        <dbReference type="SAM" id="Coils"/>
    </source>
</evidence>
<feature type="compositionally biased region" description="Basic and acidic residues" evidence="2">
    <location>
        <begin position="303"/>
        <end position="316"/>
    </location>
</feature>
<dbReference type="WBParaSite" id="Gr19_v10_g16001.t1">
    <property type="protein sequence ID" value="Gr19_v10_g16001.t1"/>
    <property type="gene ID" value="Gr19_v10_g16001"/>
</dbReference>
<protein>
    <submittedName>
        <fullName evidence="5">B30.2/SPRY domain-containing protein</fullName>
    </submittedName>
</protein>
<feature type="region of interest" description="Disordered" evidence="2">
    <location>
        <begin position="303"/>
        <end position="343"/>
    </location>
</feature>
<dbReference type="Gene3D" id="2.60.120.920">
    <property type="match status" value="1"/>
</dbReference>
<dbReference type="CDD" id="cd12885">
    <property type="entry name" value="SPRY_RanBP_like"/>
    <property type="match status" value="1"/>
</dbReference>
<dbReference type="InterPro" id="IPR003877">
    <property type="entry name" value="SPRY_dom"/>
</dbReference>
<evidence type="ECO:0000256" key="2">
    <source>
        <dbReference type="SAM" id="MobiDB-lite"/>
    </source>
</evidence>
<keyword evidence="4" id="KW-1185">Reference proteome</keyword>
<dbReference type="Pfam" id="PF00622">
    <property type="entry name" value="SPRY"/>
    <property type="match status" value="1"/>
</dbReference>
<evidence type="ECO:0000313" key="4">
    <source>
        <dbReference type="Proteomes" id="UP000887572"/>
    </source>
</evidence>
<organism evidence="4 5">
    <name type="scientific">Globodera rostochiensis</name>
    <name type="common">Golden nematode worm</name>
    <name type="synonym">Heterodera rostochiensis</name>
    <dbReference type="NCBI Taxonomy" id="31243"/>
    <lineage>
        <taxon>Eukaryota</taxon>
        <taxon>Metazoa</taxon>
        <taxon>Ecdysozoa</taxon>
        <taxon>Nematoda</taxon>
        <taxon>Chromadorea</taxon>
        <taxon>Rhabditida</taxon>
        <taxon>Tylenchina</taxon>
        <taxon>Tylenchomorpha</taxon>
        <taxon>Tylenchoidea</taxon>
        <taxon>Heteroderidae</taxon>
        <taxon>Heteroderinae</taxon>
        <taxon>Globodera</taxon>
    </lineage>
</organism>
<dbReference type="SUPFAM" id="SSF49899">
    <property type="entry name" value="Concanavalin A-like lectins/glucanases"/>
    <property type="match status" value="1"/>
</dbReference>
<feature type="domain" description="B30.2/SPRY" evidence="3">
    <location>
        <begin position="336"/>
        <end position="532"/>
    </location>
</feature>
<feature type="coiled-coil region" evidence="1">
    <location>
        <begin position="181"/>
        <end position="208"/>
    </location>
</feature>
<dbReference type="InterPro" id="IPR044736">
    <property type="entry name" value="Gid1/RanBPM/SPLA_SPRY"/>
</dbReference>
<proteinExistence type="predicted"/>
<keyword evidence="1" id="KW-0175">Coiled coil</keyword>
<evidence type="ECO:0000259" key="3">
    <source>
        <dbReference type="PROSITE" id="PS50188"/>
    </source>
</evidence>
<reference evidence="5" key="1">
    <citation type="submission" date="2022-11" db="UniProtKB">
        <authorList>
            <consortium name="WormBaseParasite"/>
        </authorList>
    </citation>
    <scope>IDENTIFICATION</scope>
</reference>
<dbReference type="Proteomes" id="UP000887572">
    <property type="component" value="Unplaced"/>
</dbReference>
<evidence type="ECO:0000313" key="5">
    <source>
        <dbReference type="WBParaSite" id="Gr19_v10_g16001.t1"/>
    </source>
</evidence>
<dbReference type="SMART" id="SM00449">
    <property type="entry name" value="SPRY"/>
    <property type="match status" value="1"/>
</dbReference>
<dbReference type="InterPro" id="IPR043136">
    <property type="entry name" value="B30.2/SPRY_sf"/>
</dbReference>
<dbReference type="AlphaFoldDB" id="A0A914HC67"/>
<dbReference type="InterPro" id="IPR013320">
    <property type="entry name" value="ConA-like_dom_sf"/>
</dbReference>